<feature type="compositionally biased region" description="Basic and acidic residues" evidence="4">
    <location>
        <begin position="47"/>
        <end position="64"/>
    </location>
</feature>
<keyword evidence="3" id="KW-0648">Protein biosynthesis</keyword>
<protein>
    <recommendedName>
        <fullName evidence="5">Translation initiation factor IF2/IF5 domain-containing protein</fullName>
    </recommendedName>
</protein>
<dbReference type="STRING" id="27342.A0A0H2S3X1"/>
<dbReference type="GO" id="GO:0003729">
    <property type="term" value="F:mRNA binding"/>
    <property type="evidence" value="ECO:0007669"/>
    <property type="project" value="TreeGrafter"/>
</dbReference>
<dbReference type="PANTHER" id="PTHR23001:SF3">
    <property type="entry name" value="EUKARYOTIC TRANSLATION INITIATION FACTOR 2 SUBUNIT 2"/>
    <property type="match status" value="1"/>
</dbReference>
<dbReference type="SMART" id="SM00653">
    <property type="entry name" value="eIF2B_5"/>
    <property type="match status" value="1"/>
</dbReference>
<dbReference type="EMBL" id="KQ085890">
    <property type="protein sequence ID" value="KLO18940.1"/>
    <property type="molecule type" value="Genomic_DNA"/>
</dbReference>
<dbReference type="OrthoDB" id="10255414at2759"/>
<dbReference type="GO" id="GO:0005850">
    <property type="term" value="C:eukaryotic translation initiation factor 2 complex"/>
    <property type="evidence" value="ECO:0007669"/>
    <property type="project" value="TreeGrafter"/>
</dbReference>
<dbReference type="InterPro" id="IPR002735">
    <property type="entry name" value="Transl_init_fac_IF2/IF5_dom"/>
</dbReference>
<feature type="compositionally biased region" description="Low complexity" evidence="4">
    <location>
        <begin position="26"/>
        <end position="35"/>
    </location>
</feature>
<evidence type="ECO:0000259" key="5">
    <source>
        <dbReference type="SMART" id="SM00653"/>
    </source>
</evidence>
<keyword evidence="7" id="KW-1185">Reference proteome</keyword>
<organism evidence="6 7">
    <name type="scientific">Schizopora paradoxa</name>
    <dbReference type="NCBI Taxonomy" id="27342"/>
    <lineage>
        <taxon>Eukaryota</taxon>
        <taxon>Fungi</taxon>
        <taxon>Dikarya</taxon>
        <taxon>Basidiomycota</taxon>
        <taxon>Agaricomycotina</taxon>
        <taxon>Agaricomycetes</taxon>
        <taxon>Hymenochaetales</taxon>
        <taxon>Schizoporaceae</taxon>
        <taxon>Schizopora</taxon>
    </lineage>
</organism>
<feature type="domain" description="Translation initiation factor IF2/IF5" evidence="5">
    <location>
        <begin position="220"/>
        <end position="331"/>
    </location>
</feature>
<evidence type="ECO:0000256" key="4">
    <source>
        <dbReference type="SAM" id="MobiDB-lite"/>
    </source>
</evidence>
<evidence type="ECO:0000256" key="3">
    <source>
        <dbReference type="ARBA" id="ARBA00022917"/>
    </source>
</evidence>
<dbReference type="InterPro" id="IPR016189">
    <property type="entry name" value="Transl_init_fac_IF2/IF5_N"/>
</dbReference>
<evidence type="ECO:0000256" key="1">
    <source>
        <dbReference type="ARBA" id="ARBA00010397"/>
    </source>
</evidence>
<dbReference type="Proteomes" id="UP000053477">
    <property type="component" value="Unassembled WGS sequence"/>
</dbReference>
<dbReference type="GO" id="GO:0003743">
    <property type="term" value="F:translation initiation factor activity"/>
    <property type="evidence" value="ECO:0007669"/>
    <property type="project" value="UniProtKB-KW"/>
</dbReference>
<evidence type="ECO:0000313" key="7">
    <source>
        <dbReference type="Proteomes" id="UP000053477"/>
    </source>
</evidence>
<proteinExistence type="inferred from homology"/>
<evidence type="ECO:0000313" key="6">
    <source>
        <dbReference type="EMBL" id="KLO18940.1"/>
    </source>
</evidence>
<dbReference type="GO" id="GO:0001731">
    <property type="term" value="P:formation of translation preinitiation complex"/>
    <property type="evidence" value="ECO:0007669"/>
    <property type="project" value="TreeGrafter"/>
</dbReference>
<evidence type="ECO:0000256" key="2">
    <source>
        <dbReference type="ARBA" id="ARBA00022540"/>
    </source>
</evidence>
<dbReference type="InterPro" id="IPR016190">
    <property type="entry name" value="Transl_init_fac_IF2/IF5_Zn-bd"/>
</dbReference>
<comment type="similarity">
    <text evidence="1">Belongs to the eIF-2-beta/eIF-5 family.</text>
</comment>
<keyword evidence="2" id="KW-0396">Initiation factor</keyword>
<dbReference type="GO" id="GO:0031369">
    <property type="term" value="F:translation initiation factor binding"/>
    <property type="evidence" value="ECO:0007669"/>
    <property type="project" value="TreeGrafter"/>
</dbReference>
<dbReference type="AlphaFoldDB" id="A0A0H2S3X1"/>
<dbReference type="Gene3D" id="3.30.30.170">
    <property type="match status" value="1"/>
</dbReference>
<dbReference type="SUPFAM" id="SSF100966">
    <property type="entry name" value="Translation initiation factor 2 beta, aIF2beta, N-terminal domain"/>
    <property type="match status" value="1"/>
</dbReference>
<dbReference type="PANTHER" id="PTHR23001">
    <property type="entry name" value="EUKARYOTIC TRANSLATION INITIATION FACTOR"/>
    <property type="match status" value="1"/>
</dbReference>
<sequence length="355" mass="39621">MASEEPLFDPSLKKKKKKKAVAFFEDPLGADADPTTPAPPVQDAEEPTLHEQMKQNGHSKKDISLDLAEEESGTTTPVKPDASLEMDFSDMKKKKKKSKKEIPLDLVDEGSGTSTPVTKEADDGEDLDFSDLKKKKKKKKAAADLEAFEKELDEDVPTGKHLDDLDDEELGEDVFAQSSGVISAGQEAWLGSDRDYTYDELLKRFYGLLHSQNPAMLLSGKRLTIPPPLIQRDGNKKTVFANIADICKRIHRPMEHVMTYMFAEMGTTGSTGGENGSRLTLKGRFQQRQIENVLRKYINEYVTCKTCKSTDTALDKDNRIYFVTCNSCQSRRSVNAIKTGFQAQIGRRSKTKAQT</sequence>
<gene>
    <name evidence="6" type="ORF">SCHPADRAFT_899275</name>
</gene>
<dbReference type="InterPro" id="IPR045196">
    <property type="entry name" value="IF2/IF5"/>
</dbReference>
<dbReference type="SUPFAM" id="SSF75689">
    <property type="entry name" value="Zinc-binding domain of translation initiation factor 2 beta"/>
    <property type="match status" value="1"/>
</dbReference>
<accession>A0A0H2S3X1</accession>
<reference evidence="6 7" key="1">
    <citation type="submission" date="2015-04" db="EMBL/GenBank/DDBJ databases">
        <title>Complete genome sequence of Schizopora paradoxa KUC8140, a cosmopolitan wood degrader in East Asia.</title>
        <authorList>
            <consortium name="DOE Joint Genome Institute"/>
            <person name="Min B."/>
            <person name="Park H."/>
            <person name="Jang Y."/>
            <person name="Kim J.-J."/>
            <person name="Kim K.H."/>
            <person name="Pangilinan J."/>
            <person name="Lipzen A."/>
            <person name="Riley R."/>
            <person name="Grigoriev I.V."/>
            <person name="Spatafora J.W."/>
            <person name="Choi I.-G."/>
        </authorList>
    </citation>
    <scope>NUCLEOTIDE SEQUENCE [LARGE SCALE GENOMIC DNA]</scope>
    <source>
        <strain evidence="6 7">KUC8140</strain>
    </source>
</reference>
<name>A0A0H2S3X1_9AGAM</name>
<dbReference type="Pfam" id="PF01873">
    <property type="entry name" value="eIF-5_eIF-2B"/>
    <property type="match status" value="1"/>
</dbReference>
<dbReference type="FunFam" id="3.30.30.170:FF:000001">
    <property type="entry name" value="Eukaryotic translation initiation factor 2 subunit"/>
    <property type="match status" value="1"/>
</dbReference>
<feature type="region of interest" description="Disordered" evidence="4">
    <location>
        <begin position="25"/>
        <end position="125"/>
    </location>
</feature>
<dbReference type="InParanoid" id="A0A0H2S3X1"/>